<evidence type="ECO:0000313" key="7">
    <source>
        <dbReference type="Proteomes" id="UP000452235"/>
    </source>
</evidence>
<evidence type="ECO:0000256" key="2">
    <source>
        <dbReference type="ARBA" id="ARBA00022679"/>
    </source>
</evidence>
<dbReference type="AlphaFoldDB" id="A0A5M3YXV2"/>
<protein>
    <submittedName>
        <fullName evidence="6">S-adenosyl-L-methionine-dependent methyltransferase</fullName>
    </submittedName>
</protein>
<dbReference type="InterPro" id="IPR001077">
    <property type="entry name" value="COMT_C"/>
</dbReference>
<dbReference type="Pfam" id="PF00891">
    <property type="entry name" value="Methyltransf_2"/>
    <property type="match status" value="1"/>
</dbReference>
<dbReference type="InterPro" id="IPR029063">
    <property type="entry name" value="SAM-dependent_MTases_sf"/>
</dbReference>
<dbReference type="PANTHER" id="PTHR43712">
    <property type="entry name" value="PUTATIVE (AFU_ORTHOLOGUE AFUA_4G14580)-RELATED"/>
    <property type="match status" value="1"/>
</dbReference>
<dbReference type="SUPFAM" id="SSF46785">
    <property type="entry name" value="Winged helix' DNA-binding domain"/>
    <property type="match status" value="1"/>
</dbReference>
<dbReference type="PIRSF" id="PIRSF005739">
    <property type="entry name" value="O-mtase"/>
    <property type="match status" value="1"/>
</dbReference>
<organism evidence="6 7">
    <name type="scientific">Aspergillus terreus</name>
    <dbReference type="NCBI Taxonomy" id="33178"/>
    <lineage>
        <taxon>Eukaryota</taxon>
        <taxon>Fungi</taxon>
        <taxon>Dikarya</taxon>
        <taxon>Ascomycota</taxon>
        <taxon>Pezizomycotina</taxon>
        <taxon>Eurotiomycetes</taxon>
        <taxon>Eurotiomycetidae</taxon>
        <taxon>Eurotiales</taxon>
        <taxon>Aspergillaceae</taxon>
        <taxon>Aspergillus</taxon>
        <taxon>Aspergillus subgen. Circumdati</taxon>
    </lineage>
</organism>
<evidence type="ECO:0000259" key="5">
    <source>
        <dbReference type="Pfam" id="PF08100"/>
    </source>
</evidence>
<dbReference type="GO" id="GO:0046983">
    <property type="term" value="F:protein dimerization activity"/>
    <property type="evidence" value="ECO:0007669"/>
    <property type="project" value="InterPro"/>
</dbReference>
<evidence type="ECO:0000259" key="4">
    <source>
        <dbReference type="Pfam" id="PF00891"/>
    </source>
</evidence>
<keyword evidence="7" id="KW-1185">Reference proteome</keyword>
<dbReference type="GO" id="GO:0032259">
    <property type="term" value="P:methylation"/>
    <property type="evidence" value="ECO:0007669"/>
    <property type="project" value="UniProtKB-KW"/>
</dbReference>
<reference evidence="6 7" key="1">
    <citation type="submission" date="2020-01" db="EMBL/GenBank/DDBJ databases">
        <title>Aspergillus terreus IFO 6365 whole genome shotgun sequence.</title>
        <authorList>
            <person name="Kanamasa S."/>
            <person name="Takahashi H."/>
        </authorList>
    </citation>
    <scope>NUCLEOTIDE SEQUENCE [LARGE SCALE GENOMIC DNA]</scope>
    <source>
        <strain evidence="6 7">IFO 6365</strain>
    </source>
</reference>
<dbReference type="GO" id="GO:0044550">
    <property type="term" value="P:secondary metabolite biosynthetic process"/>
    <property type="evidence" value="ECO:0007669"/>
    <property type="project" value="UniProtKB-ARBA"/>
</dbReference>
<dbReference type="Pfam" id="PF08100">
    <property type="entry name" value="Dimerisation"/>
    <property type="match status" value="1"/>
</dbReference>
<dbReference type="InterPro" id="IPR012967">
    <property type="entry name" value="COMT_dimerisation"/>
</dbReference>
<evidence type="ECO:0000256" key="3">
    <source>
        <dbReference type="ARBA" id="ARBA00022691"/>
    </source>
</evidence>
<dbReference type="InterPro" id="IPR036390">
    <property type="entry name" value="WH_DNA-bd_sf"/>
</dbReference>
<dbReference type="Gene3D" id="3.40.50.150">
    <property type="entry name" value="Vaccinia Virus protein VP39"/>
    <property type="match status" value="1"/>
</dbReference>
<dbReference type="EMBL" id="BLJY01000006">
    <property type="protein sequence ID" value="GFF16982.1"/>
    <property type="molecule type" value="Genomic_DNA"/>
</dbReference>
<keyword evidence="3" id="KW-0949">S-adenosyl-L-methionine</keyword>
<feature type="domain" description="O-methyltransferase dimerisation" evidence="5">
    <location>
        <begin position="55"/>
        <end position="118"/>
    </location>
</feature>
<dbReference type="SUPFAM" id="SSF53335">
    <property type="entry name" value="S-adenosyl-L-methionine-dependent methyltransferases"/>
    <property type="match status" value="1"/>
</dbReference>
<dbReference type="Gene3D" id="1.10.10.10">
    <property type="entry name" value="Winged helix-like DNA-binding domain superfamily/Winged helix DNA-binding domain"/>
    <property type="match status" value="1"/>
</dbReference>
<dbReference type="InterPro" id="IPR036388">
    <property type="entry name" value="WH-like_DNA-bd_sf"/>
</dbReference>
<dbReference type="OrthoDB" id="2410195at2759"/>
<dbReference type="PROSITE" id="PS51683">
    <property type="entry name" value="SAM_OMT_II"/>
    <property type="match status" value="1"/>
</dbReference>
<evidence type="ECO:0000256" key="1">
    <source>
        <dbReference type="ARBA" id="ARBA00022603"/>
    </source>
</evidence>
<dbReference type="VEuPathDB" id="FungiDB:ATEG_00703"/>
<name>A0A5M3YXV2_ASPTE</name>
<evidence type="ECO:0000313" key="6">
    <source>
        <dbReference type="EMBL" id="GFF16982.1"/>
    </source>
</evidence>
<dbReference type="GO" id="GO:0008171">
    <property type="term" value="F:O-methyltransferase activity"/>
    <property type="evidence" value="ECO:0007669"/>
    <property type="project" value="InterPro"/>
</dbReference>
<comment type="caution">
    <text evidence="6">The sequence shown here is derived from an EMBL/GenBank/DDBJ whole genome shotgun (WGS) entry which is preliminary data.</text>
</comment>
<proteinExistence type="predicted"/>
<sequence>MDDLVSQIKTLAAGADDSQKSEMVNTLRNLASSLEPPRESMERIAYSPLQLFAAKIAKDLQVLQRLAGSSAPLSLEQLAEPSSADLPLLQRLMRYLASVGMVDEPSTRVFAANNVTKALGSSSGLSYIDVFYEIASPSFYELPKFLASTKYKNPTGGSKVAFQQAFNFEGNFFSFLDKHRDKLAMYDRHMQLQRNSPTDWPKLLSIVKEVESTDPKEFFFVDIGGGSGRQVEELRKQYPEAKGRFILQDLGSVIAMARNVPEKDKFCYNVMEPQHLTDARFYYLRGVLHVFPDQMCEKVLRNQVEAMGPDSKLLIEELVLPEAHVDWSATCIDLLMLSSFASQERTRTQWVRLLEKSGLKVVDIHAYGTGPYQSLIVTVKTGYGPDSLYT</sequence>
<keyword evidence="2 6" id="KW-0808">Transferase</keyword>
<feature type="domain" description="O-methyltransferase C-terminal" evidence="4">
    <location>
        <begin position="220"/>
        <end position="359"/>
    </location>
</feature>
<dbReference type="Proteomes" id="UP000452235">
    <property type="component" value="Unassembled WGS sequence"/>
</dbReference>
<gene>
    <name evidence="6" type="ORF">ATEIFO6365_0006031900</name>
</gene>
<accession>A0A5M3YXV2</accession>
<dbReference type="PANTHER" id="PTHR43712:SF1">
    <property type="entry name" value="HYPOTHETICAL O-METHYLTRANSFERASE (EUROFUNG)-RELATED"/>
    <property type="match status" value="1"/>
</dbReference>
<dbReference type="InterPro" id="IPR016461">
    <property type="entry name" value="COMT-like"/>
</dbReference>
<keyword evidence="1 6" id="KW-0489">Methyltransferase</keyword>